<evidence type="ECO:0000313" key="2">
    <source>
        <dbReference type="EMBL" id="KAI9248774.1"/>
    </source>
</evidence>
<feature type="transmembrane region" description="Helical" evidence="1">
    <location>
        <begin position="20"/>
        <end position="46"/>
    </location>
</feature>
<sequence length="80" mass="9443">MDKVYVYLVTSVTPQRHDVLLSLILLVFRTFIISVYFTCIHGIGRLIMTKITIIKNSFYFHLIWFVCLLLSLARFIFVNL</sequence>
<reference evidence="2" key="2">
    <citation type="submission" date="2023-02" db="EMBL/GenBank/DDBJ databases">
        <authorList>
            <consortium name="DOE Joint Genome Institute"/>
            <person name="Mondo S.J."/>
            <person name="Chang Y."/>
            <person name="Wang Y."/>
            <person name="Ahrendt S."/>
            <person name="Andreopoulos W."/>
            <person name="Barry K."/>
            <person name="Beard J."/>
            <person name="Benny G.L."/>
            <person name="Blankenship S."/>
            <person name="Bonito G."/>
            <person name="Cuomo C."/>
            <person name="Desiro A."/>
            <person name="Gervers K.A."/>
            <person name="Hundley H."/>
            <person name="Kuo A."/>
            <person name="LaButti K."/>
            <person name="Lang B.F."/>
            <person name="Lipzen A."/>
            <person name="O'Donnell K."/>
            <person name="Pangilinan J."/>
            <person name="Reynolds N."/>
            <person name="Sandor L."/>
            <person name="Smith M.W."/>
            <person name="Tsang A."/>
            <person name="Grigoriev I.V."/>
            <person name="Stajich J.E."/>
            <person name="Spatafora J.W."/>
        </authorList>
    </citation>
    <scope>NUCLEOTIDE SEQUENCE</scope>
    <source>
        <strain evidence="2">RSA 2281</strain>
    </source>
</reference>
<dbReference type="AlphaFoldDB" id="A0AAD5JPN7"/>
<comment type="caution">
    <text evidence="2">The sequence shown here is derived from an EMBL/GenBank/DDBJ whole genome shotgun (WGS) entry which is preliminary data.</text>
</comment>
<dbReference type="Proteomes" id="UP001209540">
    <property type="component" value="Unassembled WGS sequence"/>
</dbReference>
<organism evidence="2 3">
    <name type="scientific">Phascolomyces articulosus</name>
    <dbReference type="NCBI Taxonomy" id="60185"/>
    <lineage>
        <taxon>Eukaryota</taxon>
        <taxon>Fungi</taxon>
        <taxon>Fungi incertae sedis</taxon>
        <taxon>Mucoromycota</taxon>
        <taxon>Mucoromycotina</taxon>
        <taxon>Mucoromycetes</taxon>
        <taxon>Mucorales</taxon>
        <taxon>Lichtheimiaceae</taxon>
        <taxon>Phascolomyces</taxon>
    </lineage>
</organism>
<proteinExistence type="predicted"/>
<evidence type="ECO:0000313" key="3">
    <source>
        <dbReference type="Proteomes" id="UP001209540"/>
    </source>
</evidence>
<feature type="transmembrane region" description="Helical" evidence="1">
    <location>
        <begin position="58"/>
        <end position="77"/>
    </location>
</feature>
<accession>A0AAD5JPN7</accession>
<keyword evidence="1" id="KW-0812">Transmembrane</keyword>
<gene>
    <name evidence="2" type="ORF">BDA99DRAFT_524423</name>
</gene>
<keyword evidence="1" id="KW-1133">Transmembrane helix</keyword>
<dbReference type="EMBL" id="JAIXMP010000037">
    <property type="protein sequence ID" value="KAI9248774.1"/>
    <property type="molecule type" value="Genomic_DNA"/>
</dbReference>
<evidence type="ECO:0000256" key="1">
    <source>
        <dbReference type="SAM" id="Phobius"/>
    </source>
</evidence>
<keyword evidence="1" id="KW-0472">Membrane</keyword>
<protein>
    <submittedName>
        <fullName evidence="2">Uncharacterized protein</fullName>
    </submittedName>
</protein>
<keyword evidence="3" id="KW-1185">Reference proteome</keyword>
<name>A0AAD5JPN7_9FUNG</name>
<reference evidence="2" key="1">
    <citation type="journal article" date="2022" name="IScience">
        <title>Evolution of zygomycete secretomes and the origins of terrestrial fungal ecologies.</title>
        <authorList>
            <person name="Chang Y."/>
            <person name="Wang Y."/>
            <person name="Mondo S."/>
            <person name="Ahrendt S."/>
            <person name="Andreopoulos W."/>
            <person name="Barry K."/>
            <person name="Beard J."/>
            <person name="Benny G.L."/>
            <person name="Blankenship S."/>
            <person name="Bonito G."/>
            <person name="Cuomo C."/>
            <person name="Desiro A."/>
            <person name="Gervers K.A."/>
            <person name="Hundley H."/>
            <person name="Kuo A."/>
            <person name="LaButti K."/>
            <person name="Lang B.F."/>
            <person name="Lipzen A."/>
            <person name="O'Donnell K."/>
            <person name="Pangilinan J."/>
            <person name="Reynolds N."/>
            <person name="Sandor L."/>
            <person name="Smith M.E."/>
            <person name="Tsang A."/>
            <person name="Grigoriev I.V."/>
            <person name="Stajich J.E."/>
            <person name="Spatafora J.W."/>
        </authorList>
    </citation>
    <scope>NUCLEOTIDE SEQUENCE</scope>
    <source>
        <strain evidence="2">RSA 2281</strain>
    </source>
</reference>